<name>A0ABT8YLG3_9HYPH</name>
<dbReference type="Pfam" id="PF19576">
    <property type="entry name" value="Acyltransf_2"/>
    <property type="match status" value="1"/>
</dbReference>
<evidence type="ECO:0000313" key="3">
    <source>
        <dbReference type="Proteomes" id="UP001174932"/>
    </source>
</evidence>
<feature type="domain" description="Phospholipid/glycerol acyltransferase" evidence="1">
    <location>
        <begin position="79"/>
        <end position="202"/>
    </location>
</feature>
<accession>A0ABT8YLG3</accession>
<evidence type="ECO:0000259" key="1">
    <source>
        <dbReference type="SMART" id="SM00563"/>
    </source>
</evidence>
<dbReference type="CDD" id="cd07986">
    <property type="entry name" value="LPLAT_ACT14924-like"/>
    <property type="match status" value="1"/>
</dbReference>
<dbReference type="InterPro" id="IPR045746">
    <property type="entry name" value="ACT14924-like_Acyltransf_dom"/>
</dbReference>
<sequence length="276" mass="30890">MKFKELSYANENDPLLKRMVIRTVENLSGRDKYVAVYQTWRSDVVGKTDRIFSRMLELIDIDLSIKGNWPPKELPEGPIVMVANHPYGIADGIAVLAMAEQLGRPFKVLINDQLLKVPEMRPYSLPISFEETKEALAINMATRNEALRLLKEGVTIVVFPAGGVATAPKGFGPAEDLPWKMFPAKLIQSAKANVLPIYFEGQNGRLFHLVSRFSLTLRLSLLIREFCRLSGKTIFSNIGSIVPWDEIAKISDRKAILQHLYEAVFALGQPVKPQAG</sequence>
<organism evidence="2 3">
    <name type="scientific">Rhizobium alvei</name>
    <dbReference type="NCBI Taxonomy" id="1132659"/>
    <lineage>
        <taxon>Bacteria</taxon>
        <taxon>Pseudomonadati</taxon>
        <taxon>Pseudomonadota</taxon>
        <taxon>Alphaproteobacteria</taxon>
        <taxon>Hyphomicrobiales</taxon>
        <taxon>Rhizobiaceae</taxon>
        <taxon>Rhizobium/Agrobacterium group</taxon>
        <taxon>Rhizobium</taxon>
    </lineage>
</organism>
<dbReference type="EMBL" id="JAUOZU010000006">
    <property type="protein sequence ID" value="MDO6964060.1"/>
    <property type="molecule type" value="Genomic_DNA"/>
</dbReference>
<protein>
    <submittedName>
        <fullName evidence="2">Lysophospholipid acyltransferase family protein</fullName>
        <ecNumber evidence="2">2.3.1.-</ecNumber>
    </submittedName>
</protein>
<dbReference type="SUPFAM" id="SSF69593">
    <property type="entry name" value="Glycerol-3-phosphate (1)-acyltransferase"/>
    <property type="match status" value="1"/>
</dbReference>
<evidence type="ECO:0000313" key="2">
    <source>
        <dbReference type="EMBL" id="MDO6964060.1"/>
    </source>
</evidence>
<dbReference type="SMART" id="SM00563">
    <property type="entry name" value="PlsC"/>
    <property type="match status" value="1"/>
</dbReference>
<reference evidence="2" key="2">
    <citation type="submission" date="2023-07" db="EMBL/GenBank/DDBJ databases">
        <authorList>
            <person name="Shen H."/>
        </authorList>
    </citation>
    <scope>NUCLEOTIDE SEQUENCE</scope>
    <source>
        <strain evidence="2">TNR-22</strain>
    </source>
</reference>
<comment type="caution">
    <text evidence="2">The sequence shown here is derived from an EMBL/GenBank/DDBJ whole genome shotgun (WGS) entry which is preliminary data.</text>
</comment>
<dbReference type="EC" id="2.3.1.-" evidence="2"/>
<dbReference type="InterPro" id="IPR002123">
    <property type="entry name" value="Plipid/glycerol_acylTrfase"/>
</dbReference>
<dbReference type="Proteomes" id="UP001174932">
    <property type="component" value="Unassembled WGS sequence"/>
</dbReference>
<reference evidence="2" key="1">
    <citation type="journal article" date="2015" name="Int. J. Syst. Evol. Microbiol.">
        <title>Rhizobium alvei sp. nov., isolated from a freshwater river.</title>
        <authorList>
            <person name="Sheu S.Y."/>
            <person name="Huang H.W."/>
            <person name="Young C.C."/>
            <person name="Chen W.M."/>
        </authorList>
    </citation>
    <scope>NUCLEOTIDE SEQUENCE</scope>
    <source>
        <strain evidence="2">TNR-22</strain>
    </source>
</reference>
<proteinExistence type="predicted"/>
<dbReference type="GO" id="GO:0016746">
    <property type="term" value="F:acyltransferase activity"/>
    <property type="evidence" value="ECO:0007669"/>
    <property type="project" value="UniProtKB-KW"/>
</dbReference>
<gene>
    <name evidence="2" type="ORF">Q4481_08840</name>
</gene>
<keyword evidence="3" id="KW-1185">Reference proteome</keyword>
<keyword evidence="2" id="KW-0808">Transferase</keyword>
<keyword evidence="2" id="KW-0012">Acyltransferase</keyword>
<dbReference type="RefSeq" id="WP_304375974.1">
    <property type="nucleotide sequence ID" value="NZ_JAUOZU010000006.1"/>
</dbReference>